<protein>
    <submittedName>
        <fullName evidence="1">Uncharacterized protein</fullName>
    </submittedName>
</protein>
<dbReference type="EMBL" id="GBRH01226680">
    <property type="protein sequence ID" value="JAD71215.1"/>
    <property type="molecule type" value="Transcribed_RNA"/>
</dbReference>
<reference evidence="1" key="2">
    <citation type="journal article" date="2015" name="Data Brief">
        <title>Shoot transcriptome of the giant reed, Arundo donax.</title>
        <authorList>
            <person name="Barrero R.A."/>
            <person name="Guerrero F.D."/>
            <person name="Moolhuijzen P."/>
            <person name="Goolsby J.A."/>
            <person name="Tidwell J."/>
            <person name="Bellgard S.E."/>
            <person name="Bellgard M.I."/>
        </authorList>
    </citation>
    <scope>NUCLEOTIDE SEQUENCE</scope>
    <source>
        <tissue evidence="1">Shoot tissue taken approximately 20 cm above the soil surface</tissue>
    </source>
</reference>
<accession>A0A0A9CCV0</accession>
<reference evidence="1" key="1">
    <citation type="submission" date="2014-09" db="EMBL/GenBank/DDBJ databases">
        <authorList>
            <person name="Magalhaes I.L.F."/>
            <person name="Oliveira U."/>
            <person name="Santos F.R."/>
            <person name="Vidigal T.H.D.A."/>
            <person name="Brescovit A.D."/>
            <person name="Santos A.J."/>
        </authorList>
    </citation>
    <scope>NUCLEOTIDE SEQUENCE</scope>
    <source>
        <tissue evidence="1">Shoot tissue taken approximately 20 cm above the soil surface</tissue>
    </source>
</reference>
<proteinExistence type="predicted"/>
<name>A0A0A9CCV0_ARUDO</name>
<sequence>MGMGRYRGIGLLAPMLITRSNPNKPDENCKNHKFN</sequence>
<organism evidence="1">
    <name type="scientific">Arundo donax</name>
    <name type="common">Giant reed</name>
    <name type="synonym">Donax arundinaceus</name>
    <dbReference type="NCBI Taxonomy" id="35708"/>
    <lineage>
        <taxon>Eukaryota</taxon>
        <taxon>Viridiplantae</taxon>
        <taxon>Streptophyta</taxon>
        <taxon>Embryophyta</taxon>
        <taxon>Tracheophyta</taxon>
        <taxon>Spermatophyta</taxon>
        <taxon>Magnoliopsida</taxon>
        <taxon>Liliopsida</taxon>
        <taxon>Poales</taxon>
        <taxon>Poaceae</taxon>
        <taxon>PACMAD clade</taxon>
        <taxon>Arundinoideae</taxon>
        <taxon>Arundineae</taxon>
        <taxon>Arundo</taxon>
    </lineage>
</organism>
<dbReference type="AlphaFoldDB" id="A0A0A9CCV0"/>
<evidence type="ECO:0000313" key="1">
    <source>
        <dbReference type="EMBL" id="JAD71215.1"/>
    </source>
</evidence>